<evidence type="ECO:0000313" key="3">
    <source>
        <dbReference type="Proteomes" id="UP000053186"/>
    </source>
</evidence>
<comment type="caution">
    <text evidence="2">The sequence shown here is derived from an EMBL/GenBank/DDBJ whole genome shotgun (WGS) entry which is preliminary data.</text>
</comment>
<feature type="transmembrane region" description="Helical" evidence="1">
    <location>
        <begin position="88"/>
        <end position="105"/>
    </location>
</feature>
<proteinExistence type="predicted"/>
<evidence type="ECO:0000256" key="1">
    <source>
        <dbReference type="SAM" id="Phobius"/>
    </source>
</evidence>
<feature type="non-terminal residue" evidence="2">
    <location>
        <position position="1"/>
    </location>
</feature>
<gene>
    <name evidence="2" type="ORF">RLTM_07153</name>
</gene>
<protein>
    <submittedName>
        <fullName evidence="2">Uncharacterized protein</fullName>
    </submittedName>
</protein>
<dbReference type="AlphaFoldDB" id="H7GGT0"/>
<dbReference type="EMBL" id="AIJQ01000011">
    <property type="protein sequence ID" value="EIA38931.1"/>
    <property type="molecule type" value="Genomic_DNA"/>
</dbReference>
<organism evidence="2 3">
    <name type="scientific">Thermus parvatiensis</name>
    <dbReference type="NCBI Taxonomy" id="456163"/>
    <lineage>
        <taxon>Bacteria</taxon>
        <taxon>Thermotogati</taxon>
        <taxon>Deinococcota</taxon>
        <taxon>Deinococci</taxon>
        <taxon>Thermales</taxon>
        <taxon>Thermaceae</taxon>
        <taxon>Thermus</taxon>
    </lineage>
</organism>
<dbReference type="Proteomes" id="UP000053186">
    <property type="component" value="Unassembled WGS sequence"/>
</dbReference>
<accession>H7GGT0</accession>
<keyword evidence="3" id="KW-1185">Reference proteome</keyword>
<keyword evidence="1" id="KW-1133">Transmembrane helix</keyword>
<dbReference type="PATRIC" id="fig|456163.3.peg.1404"/>
<keyword evidence="1" id="KW-0472">Membrane</keyword>
<keyword evidence="1" id="KW-0812">Transmembrane</keyword>
<sequence length="108" mass="11683">PPPPPPKGPWRPLAEGEGGVGLLYAAEGGLYLPPLVAIQDRPFFPLLVYNFLKPYREARTGLLAPEETLLPTPEAGFLPRERGGGGRLFALLAALVLLLEALRFGRRA</sequence>
<evidence type="ECO:0000313" key="2">
    <source>
        <dbReference type="EMBL" id="EIA38931.1"/>
    </source>
</evidence>
<reference evidence="2 3" key="1">
    <citation type="journal article" date="2012" name="J. Bacteriol.">
        <title>Draft genome sequence of Thermus sp. strain RL, isolated from a hot water spring located atop the Himalayan ranges at Manikaran, India.</title>
        <authorList>
            <person name="Dwivedi V."/>
            <person name="Sangwan N."/>
            <person name="Nigam A."/>
            <person name="Garg N."/>
            <person name="Niharika N."/>
            <person name="Khurana P."/>
            <person name="Khurana J.P."/>
            <person name="Lal R."/>
        </authorList>
    </citation>
    <scope>NUCLEOTIDE SEQUENCE [LARGE SCALE GENOMIC DNA]</scope>
    <source>
        <strain evidence="2 3">RL</strain>
    </source>
</reference>
<name>H7GGT0_9DEIN</name>